<feature type="compositionally biased region" description="Basic and acidic residues" evidence="3">
    <location>
        <begin position="129"/>
        <end position="144"/>
    </location>
</feature>
<dbReference type="InterPro" id="IPR001878">
    <property type="entry name" value="Znf_CCHC"/>
</dbReference>
<evidence type="ECO:0000256" key="2">
    <source>
        <dbReference type="PROSITE-ProRule" id="PRU00176"/>
    </source>
</evidence>
<comment type="caution">
    <text evidence="6">The sequence shown here is derived from an EMBL/GenBank/DDBJ whole genome shotgun (WGS) entry which is preliminary data.</text>
</comment>
<dbReference type="SMART" id="SM00360">
    <property type="entry name" value="RRM"/>
    <property type="match status" value="1"/>
</dbReference>
<dbReference type="PROSITE" id="PS50158">
    <property type="entry name" value="ZF_CCHC"/>
    <property type="match status" value="1"/>
</dbReference>
<feature type="domain" description="RRM" evidence="4">
    <location>
        <begin position="1"/>
        <end position="70"/>
    </location>
</feature>
<proteinExistence type="predicted"/>
<evidence type="ECO:0000256" key="3">
    <source>
        <dbReference type="SAM" id="MobiDB-lite"/>
    </source>
</evidence>
<dbReference type="GO" id="GO:0003723">
    <property type="term" value="F:RNA binding"/>
    <property type="evidence" value="ECO:0007669"/>
    <property type="project" value="UniProtKB-UniRule"/>
</dbReference>
<evidence type="ECO:0000313" key="7">
    <source>
        <dbReference type="Proteomes" id="UP000436088"/>
    </source>
</evidence>
<feature type="compositionally biased region" description="Basic and acidic residues" evidence="3">
    <location>
        <begin position="276"/>
        <end position="286"/>
    </location>
</feature>
<feature type="region of interest" description="Disordered" evidence="3">
    <location>
        <begin position="440"/>
        <end position="488"/>
    </location>
</feature>
<dbReference type="Proteomes" id="UP000436088">
    <property type="component" value="Unassembled WGS sequence"/>
</dbReference>
<evidence type="ECO:0000259" key="4">
    <source>
        <dbReference type="PROSITE" id="PS50102"/>
    </source>
</evidence>
<gene>
    <name evidence="6" type="ORF">F3Y22_tig00110930pilonHSYRG00031</name>
</gene>
<dbReference type="Pfam" id="PF00076">
    <property type="entry name" value="RRM_1"/>
    <property type="match status" value="1"/>
</dbReference>
<feature type="compositionally biased region" description="Low complexity" evidence="3">
    <location>
        <begin position="368"/>
        <end position="381"/>
    </location>
</feature>
<name>A0A6A2ZF08_HIBSY</name>
<evidence type="ECO:0000313" key="6">
    <source>
        <dbReference type="EMBL" id="KAE8689939.1"/>
    </source>
</evidence>
<evidence type="ECO:0000256" key="1">
    <source>
        <dbReference type="PROSITE-ProRule" id="PRU00047"/>
    </source>
</evidence>
<keyword evidence="1" id="KW-0863">Zinc-finger</keyword>
<dbReference type="PANTHER" id="PTHR48038">
    <property type="entry name" value="RIBONUCLEOPROTEIN RB97D"/>
    <property type="match status" value="1"/>
</dbReference>
<dbReference type="PROSITE" id="PS50102">
    <property type="entry name" value="RRM"/>
    <property type="match status" value="1"/>
</dbReference>
<dbReference type="InterPro" id="IPR012677">
    <property type="entry name" value="Nucleotide-bd_a/b_plait_sf"/>
</dbReference>
<keyword evidence="1" id="KW-0862">Zinc</keyword>
<evidence type="ECO:0000259" key="5">
    <source>
        <dbReference type="PROSITE" id="PS50158"/>
    </source>
</evidence>
<feature type="region of interest" description="Disordered" evidence="3">
    <location>
        <begin position="69"/>
        <end position="144"/>
    </location>
</feature>
<feature type="domain" description="CCHC-type" evidence="5">
    <location>
        <begin position="207"/>
        <end position="221"/>
    </location>
</feature>
<feature type="compositionally biased region" description="Basic residues" evidence="3">
    <location>
        <begin position="319"/>
        <end position="332"/>
    </location>
</feature>
<protein>
    <submittedName>
        <fullName evidence="6">Ubiquitin E2 variant 1D-4</fullName>
    </submittedName>
</protein>
<feature type="compositionally biased region" description="Basic and acidic residues" evidence="3">
    <location>
        <begin position="95"/>
        <end position="117"/>
    </location>
</feature>
<dbReference type="PANTHER" id="PTHR48038:SF2">
    <property type="entry name" value="OS02G0536400 PROTEIN"/>
    <property type="match status" value="1"/>
</dbReference>
<dbReference type="AlphaFoldDB" id="A0A6A2ZF08"/>
<reference evidence="6" key="1">
    <citation type="submission" date="2019-09" db="EMBL/GenBank/DDBJ databases">
        <title>Draft genome information of white flower Hibiscus syriacus.</title>
        <authorList>
            <person name="Kim Y.-M."/>
        </authorList>
    </citation>
    <scope>NUCLEOTIDE SEQUENCE [LARGE SCALE GENOMIC DNA]</scope>
    <source>
        <strain evidence="6">YM2019G1</strain>
    </source>
</reference>
<organism evidence="6 7">
    <name type="scientific">Hibiscus syriacus</name>
    <name type="common">Rose of Sharon</name>
    <dbReference type="NCBI Taxonomy" id="106335"/>
    <lineage>
        <taxon>Eukaryota</taxon>
        <taxon>Viridiplantae</taxon>
        <taxon>Streptophyta</taxon>
        <taxon>Embryophyta</taxon>
        <taxon>Tracheophyta</taxon>
        <taxon>Spermatophyta</taxon>
        <taxon>Magnoliopsida</taxon>
        <taxon>eudicotyledons</taxon>
        <taxon>Gunneridae</taxon>
        <taxon>Pentapetalae</taxon>
        <taxon>rosids</taxon>
        <taxon>malvids</taxon>
        <taxon>Malvales</taxon>
        <taxon>Malvaceae</taxon>
        <taxon>Malvoideae</taxon>
        <taxon>Hibiscus</taxon>
    </lineage>
</organism>
<keyword evidence="1" id="KW-0479">Metal-binding</keyword>
<feature type="region of interest" description="Disordered" evidence="3">
    <location>
        <begin position="276"/>
        <end position="382"/>
    </location>
</feature>
<feature type="compositionally biased region" description="Low complexity" evidence="3">
    <location>
        <begin position="333"/>
        <end position="362"/>
    </location>
</feature>
<dbReference type="InterPro" id="IPR000504">
    <property type="entry name" value="RRM_dom"/>
</dbReference>
<sequence>MSLYIGHLSSRTHRDELEHVFKRFGRCNVKLKDGYGFVVYDYPPNAQKALRALQGRNICGKPLTLTWSNKQPRPFKKNYRADQTYDRNPRRKRSPARESHGMVQFIREENHNYREDSLNESGQDESNQMDDRWDGQRHDHSNGNDIEHEMEFDRYVDYDRKADAENHRIVYSSGSPAEQSPPEKIVTELIGEETLNHPKDSKVQQACYSCGALGHKKHNCPHEITSGRCFSSSRSKLLLDKDFQRTNQFEDTGKASGSGKSGRLIENGSSFIGKETVRAWEKDHEGKKRSRRRFETPQRHNAKKARPISSPLHPDHGASRSRSKSKSIRHMPRSISQSRSRSISSRARSSSKNLRLSSISHCSRARSFKSSSRLSSPTSYSLPVSFGRPLESMLDKGQFNLKGSLDAGNAPESKEIMVGGDVQLENANFENNVGPVTIKNAGSSAKVESEVEKDQAMQGSNSDNHMTPRSVPRVKNPSTPLSEKSALADERLSPENLREIKGSQAVDAMTTKDVTVQPLETDSELTSVGSTTISPEELCIVIKHYGLETQEENERHLSAEAYFGAASLWPWEIIYYRRLKKGPISTENYARRVEQNKEFGIVDKYIRSSSGWGELKHL</sequence>
<feature type="compositionally biased region" description="Polar residues" evidence="3">
    <location>
        <begin position="457"/>
        <end position="467"/>
    </location>
</feature>
<dbReference type="Gene3D" id="3.30.70.330">
    <property type="match status" value="1"/>
</dbReference>
<dbReference type="SUPFAM" id="SSF54928">
    <property type="entry name" value="RNA-binding domain, RBD"/>
    <property type="match status" value="1"/>
</dbReference>
<dbReference type="EMBL" id="VEPZ02001166">
    <property type="protein sequence ID" value="KAE8689939.1"/>
    <property type="molecule type" value="Genomic_DNA"/>
</dbReference>
<keyword evidence="7" id="KW-1185">Reference proteome</keyword>
<dbReference type="GO" id="GO:0008270">
    <property type="term" value="F:zinc ion binding"/>
    <property type="evidence" value="ECO:0007669"/>
    <property type="project" value="UniProtKB-KW"/>
</dbReference>
<feature type="compositionally biased region" description="Basic and acidic residues" evidence="3">
    <location>
        <begin position="79"/>
        <end position="88"/>
    </location>
</feature>
<feature type="region of interest" description="Disordered" evidence="3">
    <location>
        <begin position="249"/>
        <end position="268"/>
    </location>
</feature>
<dbReference type="InterPro" id="IPR035979">
    <property type="entry name" value="RBD_domain_sf"/>
</dbReference>
<accession>A0A6A2ZF08</accession>
<keyword evidence="2" id="KW-0694">RNA-binding</keyword>